<protein>
    <submittedName>
        <fullName evidence="4">TRAP-type C4-dicarboxylate transport system substrate-binding protein</fullName>
    </submittedName>
</protein>
<evidence type="ECO:0000313" key="5">
    <source>
        <dbReference type="Proteomes" id="UP000019849"/>
    </source>
</evidence>
<keyword evidence="6" id="KW-1185">Reference proteome</keyword>
<dbReference type="Pfam" id="PF03480">
    <property type="entry name" value="DctP"/>
    <property type="match status" value="1"/>
</dbReference>
<dbReference type="Proteomes" id="UP000019849">
    <property type="component" value="Unassembled WGS sequence"/>
</dbReference>
<reference evidence="3 5" key="1">
    <citation type="submission" date="2014-02" db="EMBL/GenBank/DDBJ databases">
        <title>Aquamicrobium defluvii Genome sequencing.</title>
        <authorList>
            <person name="Wang X."/>
        </authorList>
    </citation>
    <scope>NUCLEOTIDE SEQUENCE [LARGE SCALE GENOMIC DNA]</scope>
    <source>
        <strain evidence="3 5">W13Z1</strain>
    </source>
</reference>
<dbReference type="GO" id="GO:0055085">
    <property type="term" value="P:transmembrane transport"/>
    <property type="evidence" value="ECO:0007669"/>
    <property type="project" value="InterPro"/>
</dbReference>
<dbReference type="PANTHER" id="PTHR33376">
    <property type="match status" value="1"/>
</dbReference>
<dbReference type="InterPro" id="IPR018389">
    <property type="entry name" value="DctP_fam"/>
</dbReference>
<evidence type="ECO:0000256" key="1">
    <source>
        <dbReference type="ARBA" id="ARBA00022729"/>
    </source>
</evidence>
<evidence type="ECO:0000256" key="2">
    <source>
        <dbReference type="SAM" id="SignalP"/>
    </source>
</evidence>
<organism evidence="3 5">
    <name type="scientific">Aquamicrobium defluvii</name>
    <dbReference type="NCBI Taxonomy" id="69279"/>
    <lineage>
        <taxon>Bacteria</taxon>
        <taxon>Pseudomonadati</taxon>
        <taxon>Pseudomonadota</taxon>
        <taxon>Alphaproteobacteria</taxon>
        <taxon>Hyphomicrobiales</taxon>
        <taxon>Phyllobacteriaceae</taxon>
        <taxon>Aquamicrobium</taxon>
    </lineage>
</organism>
<dbReference type="Gene3D" id="3.40.190.170">
    <property type="entry name" value="Bacterial extracellular solute-binding protein, family 7"/>
    <property type="match status" value="1"/>
</dbReference>
<proteinExistence type="predicted"/>
<dbReference type="HOGENOM" id="CLU_036176_1_2_5"/>
<sequence length="332" mass="36734">MLKIRSIVGGAALAGLLAATPAVGQEAWKLGQVGAPGSGLAVMGDKFATAVTEASGGAFTVERQFIGNEQEMVQQVLRGRVEMGVTSPQGMGVAIPAGTVLGLPFLWKSDEERDFVVQTKVKPVLEAIYEKAGLKLLQISSAGYYGVFCKVDCSDPATLKQQKVRVSATVPSRVFWENQQVNPVQLPVSELWPGLEQNLVVAADIPLPYYVTTPAVESAPHFVAAKHFHADWIYFMNLRKWNGLSDEQRTAIQEKIPTSQELTAFYDSEVEKARRQLVDEFKGHYYELNDEQRAKWHNNIETKYPEILASMTEEARSLYEVIVAAKKEFAVR</sequence>
<evidence type="ECO:0000313" key="3">
    <source>
        <dbReference type="EMBL" id="EXL03729.1"/>
    </source>
</evidence>
<comment type="caution">
    <text evidence="3">The sequence shown here is derived from an EMBL/GenBank/DDBJ whole genome shotgun (WGS) entry which is preliminary data.</text>
</comment>
<dbReference type="AlphaFoldDB" id="A0A011SWT5"/>
<dbReference type="PANTHER" id="PTHR33376:SF5">
    <property type="entry name" value="EXTRACYTOPLASMIC SOLUTE RECEPTOR PROTEIN"/>
    <property type="match status" value="1"/>
</dbReference>
<dbReference type="InterPro" id="IPR038404">
    <property type="entry name" value="TRAP_DctP_sf"/>
</dbReference>
<dbReference type="EMBL" id="JENY01000024">
    <property type="protein sequence ID" value="EXL03729.1"/>
    <property type="molecule type" value="Genomic_DNA"/>
</dbReference>
<dbReference type="PATRIC" id="fig|69279.3.peg.3370"/>
<feature type="chain" id="PRO_5044537843" evidence="2">
    <location>
        <begin position="25"/>
        <end position="332"/>
    </location>
</feature>
<dbReference type="eggNOG" id="COG1638">
    <property type="taxonomic scope" value="Bacteria"/>
</dbReference>
<dbReference type="OrthoDB" id="9803763at2"/>
<accession>A0A011SWT5</accession>
<evidence type="ECO:0000313" key="4">
    <source>
        <dbReference type="EMBL" id="TDR32106.1"/>
    </source>
</evidence>
<dbReference type="STRING" id="69279.BG36_11400"/>
<dbReference type="NCBIfam" id="NF037995">
    <property type="entry name" value="TRAP_S1"/>
    <property type="match status" value="1"/>
</dbReference>
<dbReference type="Proteomes" id="UP000294958">
    <property type="component" value="Unassembled WGS sequence"/>
</dbReference>
<feature type="signal peptide" evidence="2">
    <location>
        <begin position="1"/>
        <end position="24"/>
    </location>
</feature>
<evidence type="ECO:0000313" key="6">
    <source>
        <dbReference type="Proteomes" id="UP000294958"/>
    </source>
</evidence>
<gene>
    <name evidence="3" type="ORF">BG36_11400</name>
    <name evidence="4" type="ORF">DES43_12947</name>
</gene>
<dbReference type="EMBL" id="SNZF01000029">
    <property type="protein sequence ID" value="TDR32106.1"/>
    <property type="molecule type" value="Genomic_DNA"/>
</dbReference>
<keyword evidence="1 2" id="KW-0732">Signal</keyword>
<reference evidence="4 6" key="2">
    <citation type="submission" date="2019-03" db="EMBL/GenBank/DDBJ databases">
        <title>Genomic Encyclopedia of Type Strains, Phase IV (KMG-IV): sequencing the most valuable type-strain genomes for metagenomic binning, comparative biology and taxonomic classification.</title>
        <authorList>
            <person name="Goeker M."/>
        </authorList>
    </citation>
    <scope>NUCLEOTIDE SEQUENCE [LARGE SCALE GENOMIC DNA]</scope>
    <source>
        <strain evidence="4 6">DSM 11603</strain>
    </source>
</reference>
<dbReference type="RefSeq" id="WP_035029276.1">
    <property type="nucleotide sequence ID" value="NZ_KK073896.1"/>
</dbReference>
<name>A0A011SWT5_9HYPH</name>